<name>A0A1T4T410_9HYPH</name>
<dbReference type="AlphaFoldDB" id="A0A1T4T410"/>
<keyword evidence="7 9" id="KW-0472">Membrane</keyword>
<dbReference type="PANTHER" id="PTHR35011:SF4">
    <property type="entry name" value="SLL1102 PROTEIN"/>
    <property type="match status" value="1"/>
</dbReference>
<keyword evidence="13" id="KW-1185">Reference proteome</keyword>
<keyword evidence="5 9" id="KW-0812">Transmembrane</keyword>
<gene>
    <name evidence="12" type="ORF">SAMN05428963_11841</name>
</gene>
<dbReference type="InterPro" id="IPR007387">
    <property type="entry name" value="TRAP_DctQ"/>
</dbReference>
<evidence type="ECO:0000313" key="13">
    <source>
        <dbReference type="Proteomes" id="UP000190135"/>
    </source>
</evidence>
<dbReference type="RefSeq" id="WP_078710039.1">
    <property type="nucleotide sequence ID" value="NZ_FUXL01000018.1"/>
</dbReference>
<dbReference type="InterPro" id="IPR055348">
    <property type="entry name" value="DctQ"/>
</dbReference>
<reference evidence="12 13" key="1">
    <citation type="submission" date="2017-02" db="EMBL/GenBank/DDBJ databases">
        <authorList>
            <person name="Peterson S.W."/>
        </authorList>
    </citation>
    <scope>NUCLEOTIDE SEQUENCE [LARGE SCALE GENOMIC DNA]</scope>
    <source>
        <strain evidence="12 13">USBA 369</strain>
    </source>
</reference>
<proteinExistence type="inferred from homology"/>
<feature type="compositionally biased region" description="Acidic residues" evidence="10">
    <location>
        <begin position="172"/>
        <end position="181"/>
    </location>
</feature>
<protein>
    <recommendedName>
        <fullName evidence="9">TRAP transporter small permease protein</fullName>
    </recommendedName>
</protein>
<evidence type="ECO:0000256" key="8">
    <source>
        <dbReference type="ARBA" id="ARBA00038436"/>
    </source>
</evidence>
<evidence type="ECO:0000256" key="1">
    <source>
        <dbReference type="ARBA" id="ARBA00004429"/>
    </source>
</evidence>
<dbReference type="GO" id="GO:0022857">
    <property type="term" value="F:transmembrane transporter activity"/>
    <property type="evidence" value="ECO:0007669"/>
    <property type="project" value="UniProtKB-UniRule"/>
</dbReference>
<dbReference type="PANTHER" id="PTHR35011">
    <property type="entry name" value="2,3-DIKETO-L-GULONATE TRAP TRANSPORTER SMALL PERMEASE PROTEIN YIAM"/>
    <property type="match status" value="1"/>
</dbReference>
<keyword evidence="2 9" id="KW-0813">Transport</keyword>
<evidence type="ECO:0000256" key="5">
    <source>
        <dbReference type="ARBA" id="ARBA00022692"/>
    </source>
</evidence>
<feature type="transmembrane region" description="Helical" evidence="9">
    <location>
        <begin position="134"/>
        <end position="151"/>
    </location>
</feature>
<dbReference type="OrthoDB" id="9794346at2"/>
<comment type="subunit">
    <text evidence="9">The complex comprises the extracytoplasmic solute receptor protein and the two transmembrane proteins.</text>
</comment>
<feature type="domain" description="Tripartite ATP-independent periplasmic transporters DctQ component" evidence="11">
    <location>
        <begin position="30"/>
        <end position="161"/>
    </location>
</feature>
<keyword evidence="4 9" id="KW-0997">Cell inner membrane</keyword>
<feature type="region of interest" description="Disordered" evidence="10">
    <location>
        <begin position="171"/>
        <end position="212"/>
    </location>
</feature>
<keyword evidence="6 9" id="KW-1133">Transmembrane helix</keyword>
<dbReference type="Proteomes" id="UP000190135">
    <property type="component" value="Unassembled WGS sequence"/>
</dbReference>
<sequence length="212" mass="23916">MTGLLTLSHAIDRVTAWIGKSVSWLILAAILVSAVNAALRKAFDISSNAWLELQWYLFGAVFMLATAWTLQRNDHVRIDVLSSRFSPRARNWIDLVCHILFLMPFAILMTWLSWSFFWRSFFSGERSMNAGGLLLWPAKGLILLGFIVLIAQGVSEIIKRVAVLSGHRHEVEEPDEEDIEPEAGKDMDPVISWRRGEEGAHTEKPEAGRNDA</sequence>
<evidence type="ECO:0000256" key="10">
    <source>
        <dbReference type="SAM" id="MobiDB-lite"/>
    </source>
</evidence>
<evidence type="ECO:0000313" key="12">
    <source>
        <dbReference type="EMBL" id="SKA35029.1"/>
    </source>
</evidence>
<evidence type="ECO:0000259" key="11">
    <source>
        <dbReference type="Pfam" id="PF04290"/>
    </source>
</evidence>
<dbReference type="Pfam" id="PF04290">
    <property type="entry name" value="DctQ"/>
    <property type="match status" value="1"/>
</dbReference>
<evidence type="ECO:0000256" key="7">
    <source>
        <dbReference type="ARBA" id="ARBA00023136"/>
    </source>
</evidence>
<organism evidence="12 13">
    <name type="scientific">Consotaella salsifontis</name>
    <dbReference type="NCBI Taxonomy" id="1365950"/>
    <lineage>
        <taxon>Bacteria</taxon>
        <taxon>Pseudomonadati</taxon>
        <taxon>Pseudomonadota</taxon>
        <taxon>Alphaproteobacteria</taxon>
        <taxon>Hyphomicrobiales</taxon>
        <taxon>Aurantimonadaceae</taxon>
        <taxon>Consotaella</taxon>
    </lineage>
</organism>
<dbReference type="GO" id="GO:0005886">
    <property type="term" value="C:plasma membrane"/>
    <property type="evidence" value="ECO:0007669"/>
    <property type="project" value="UniProtKB-SubCell"/>
</dbReference>
<accession>A0A1T4T410</accession>
<feature type="transmembrane region" description="Helical" evidence="9">
    <location>
        <begin position="53"/>
        <end position="71"/>
    </location>
</feature>
<comment type="subcellular location">
    <subcellularLocation>
        <location evidence="1 9">Cell inner membrane</location>
        <topology evidence="1 9">Multi-pass membrane protein</topology>
    </subcellularLocation>
</comment>
<evidence type="ECO:0000256" key="4">
    <source>
        <dbReference type="ARBA" id="ARBA00022519"/>
    </source>
</evidence>
<comment type="function">
    <text evidence="9">Part of the tripartite ATP-independent periplasmic (TRAP) transport system.</text>
</comment>
<dbReference type="EMBL" id="FUXL01000018">
    <property type="protein sequence ID" value="SKA35029.1"/>
    <property type="molecule type" value="Genomic_DNA"/>
</dbReference>
<dbReference type="STRING" id="1365950.SAMN05428963_11841"/>
<feature type="compositionally biased region" description="Basic and acidic residues" evidence="10">
    <location>
        <begin position="182"/>
        <end position="212"/>
    </location>
</feature>
<evidence type="ECO:0000256" key="2">
    <source>
        <dbReference type="ARBA" id="ARBA00022448"/>
    </source>
</evidence>
<keyword evidence="3" id="KW-1003">Cell membrane</keyword>
<evidence type="ECO:0000256" key="3">
    <source>
        <dbReference type="ARBA" id="ARBA00022475"/>
    </source>
</evidence>
<evidence type="ECO:0000256" key="6">
    <source>
        <dbReference type="ARBA" id="ARBA00022989"/>
    </source>
</evidence>
<comment type="similarity">
    <text evidence="8 9">Belongs to the TRAP transporter small permease family.</text>
</comment>
<feature type="transmembrane region" description="Helical" evidence="9">
    <location>
        <begin position="92"/>
        <end position="114"/>
    </location>
</feature>
<evidence type="ECO:0000256" key="9">
    <source>
        <dbReference type="RuleBase" id="RU369079"/>
    </source>
</evidence>
<comment type="caution">
    <text evidence="9">Lacks conserved residue(s) required for the propagation of feature annotation.</text>
</comment>